<evidence type="ECO:0000313" key="3">
    <source>
        <dbReference type="Proteomes" id="UP000027138"/>
    </source>
</evidence>
<organism evidence="2 3">
    <name type="scientific">Jatropha curcas</name>
    <name type="common">Barbados nut</name>
    <dbReference type="NCBI Taxonomy" id="180498"/>
    <lineage>
        <taxon>Eukaryota</taxon>
        <taxon>Viridiplantae</taxon>
        <taxon>Streptophyta</taxon>
        <taxon>Embryophyta</taxon>
        <taxon>Tracheophyta</taxon>
        <taxon>Spermatophyta</taxon>
        <taxon>Magnoliopsida</taxon>
        <taxon>eudicotyledons</taxon>
        <taxon>Gunneridae</taxon>
        <taxon>Pentapetalae</taxon>
        <taxon>rosids</taxon>
        <taxon>fabids</taxon>
        <taxon>Malpighiales</taxon>
        <taxon>Euphorbiaceae</taxon>
        <taxon>Crotonoideae</taxon>
        <taxon>Jatropheae</taxon>
        <taxon>Jatropha</taxon>
    </lineage>
</organism>
<feature type="region of interest" description="Disordered" evidence="1">
    <location>
        <begin position="36"/>
        <end position="92"/>
    </location>
</feature>
<dbReference type="AlphaFoldDB" id="A0A067LNI3"/>
<proteinExistence type="predicted"/>
<dbReference type="EMBL" id="KK914222">
    <property type="protein sequence ID" value="KDP46039.1"/>
    <property type="molecule type" value="Genomic_DNA"/>
</dbReference>
<reference evidence="2 3" key="1">
    <citation type="journal article" date="2014" name="PLoS ONE">
        <title>Global Analysis of Gene Expression Profiles in Physic Nut (Jatropha curcas L.) Seedlings Exposed to Salt Stress.</title>
        <authorList>
            <person name="Zhang L."/>
            <person name="Zhang C."/>
            <person name="Wu P."/>
            <person name="Chen Y."/>
            <person name="Li M."/>
            <person name="Jiang H."/>
            <person name="Wu G."/>
        </authorList>
    </citation>
    <scope>NUCLEOTIDE SEQUENCE [LARGE SCALE GENOMIC DNA]</scope>
    <source>
        <strain evidence="3">cv. GZQX0401</strain>
        <tissue evidence="2">Young leaves</tissue>
    </source>
</reference>
<keyword evidence="3" id="KW-1185">Reference proteome</keyword>
<dbReference type="Proteomes" id="UP000027138">
    <property type="component" value="Unassembled WGS sequence"/>
</dbReference>
<accession>A0A067LNI3</accession>
<sequence>MALAGSFVHKTSFPLPVATSRLICYPRKTVIIRCAGPPKQPKISSGSGPQINVGPKTLKKSQREKEISLVKETKKSKGKVDDDTAMETETSK</sequence>
<gene>
    <name evidence="2" type="ORF">JCGZ_13485</name>
</gene>
<evidence type="ECO:0000256" key="1">
    <source>
        <dbReference type="SAM" id="MobiDB-lite"/>
    </source>
</evidence>
<feature type="compositionally biased region" description="Basic and acidic residues" evidence="1">
    <location>
        <begin position="61"/>
        <end position="82"/>
    </location>
</feature>
<name>A0A067LNI3_JATCU</name>
<evidence type="ECO:0000313" key="2">
    <source>
        <dbReference type="EMBL" id="KDP46039.1"/>
    </source>
</evidence>
<protein>
    <submittedName>
        <fullName evidence="2">Uncharacterized protein</fullName>
    </submittedName>
</protein>